<dbReference type="GO" id="GO:0005829">
    <property type="term" value="C:cytosol"/>
    <property type="evidence" value="ECO:0007669"/>
    <property type="project" value="TreeGrafter"/>
</dbReference>
<keyword evidence="3 9" id="KW-0436">Ligase</keyword>
<feature type="domain" description="Methionyl/Leucyl tRNA synthetase" evidence="13">
    <location>
        <begin position="40"/>
        <end position="145"/>
    </location>
</feature>
<keyword evidence="2 9" id="KW-0963">Cytoplasm</keyword>
<dbReference type="Pfam" id="PF09334">
    <property type="entry name" value="tRNA-synt_1g"/>
    <property type="match status" value="1"/>
</dbReference>
<comment type="subcellular location">
    <subcellularLocation>
        <location evidence="9">Cytoplasm</location>
    </subcellularLocation>
</comment>
<dbReference type="HAMAP" id="MF_00049_B">
    <property type="entry name" value="Leu_tRNA_synth_B"/>
    <property type="match status" value="1"/>
</dbReference>
<dbReference type="FunFam" id="3.40.50.620:FF:000056">
    <property type="entry name" value="Leucine--tRNA ligase"/>
    <property type="match status" value="1"/>
</dbReference>
<dbReference type="SUPFAM" id="SSF52374">
    <property type="entry name" value="Nucleotidylyl transferase"/>
    <property type="match status" value="1"/>
</dbReference>
<dbReference type="PRINTS" id="PR00985">
    <property type="entry name" value="TRNASYNTHLEU"/>
</dbReference>
<sequence length="884" mass="99542">MPRYNPAAIEPKWQAYWEQHATFAAPKMPAGEKLYALDMFPYPSGDGLHVGHPEGYTATDIVCRAARMQGKSVVHPMGFDSFGLPAEEHAIKTGVHPRIQTEKNISTFRRQLKSLGFSYDWGREIATTDVEYFRWTQWIFLQIYDTWFDADLQKGRPIAELPIPPEVAALGTEAVRDYQDERRLAFQSEAPVNWCPALGTVLANEEVIDGKSERGGHPVVRMPLRQWMLRITAYADRLEKDLDGLDWHDGIKALQRNWIGKSTGAEVYFPLPGVQDVLVPDEEGTTESLFVTTEIRVEESLDVYTTRPDTLFGATYMVIAPEHPLIDRLTKKEEAAKVLAYREQATRKSDLERTELSKEKTGVFTGSYAVNPVNEEHIPIWVADYVLASYGTGAIMAVAAHDERDFEFAQQFNLKIIPVVDPGEAVTPEEREEVLAGKRCFGGAGVAINSGKYNGLPTAEFKRKIIADLTEREVGREAVNYKLRDWLFSRQRFWGEPFPILHELDAAGNKTGRVRAVPEDQLPVDLPHLDDFKPHGRPEPPLDKAPDEWLYPVIDGVKYKRETNTMPQWAGSCWYYLRFLDPKNAAAPIDPAIEKAWMPIDLYIGGAEHAVLHLLYARFWHKVLYDRGVVSTVEPFQKLVNQGMILGENNEKMSKSRGNVINPDEVVKEYGADALRLYEMFMGPLEATKPWSMEGVNGVYNFLGRAWRMIIDDRAEEMALSPALSDNAPNADELRVLHKTIKAVTEDVAKLSFNTAIARMMEFTNFFTKQERRPRACMEPFILLLAPFAPHMAEELWHALGHAKTLAYEPWPKFDESLIAESTVELAVQVNGKVRGKITVAADADNGTILAAAKAEPKVAEQLVGKTIAQEKVVPGRLVILAVK</sequence>
<keyword evidence="6 9" id="KW-0648">Protein biosynthesis</keyword>
<feature type="domain" description="Methionyl/Valyl/Leucyl/Isoleucyl-tRNA synthetase anticodon-binding" evidence="12">
    <location>
        <begin position="734"/>
        <end position="845"/>
    </location>
</feature>
<feature type="domain" description="Aminoacyl-tRNA synthetase class Ia" evidence="11">
    <location>
        <begin position="483"/>
        <end position="678"/>
    </location>
</feature>
<evidence type="ECO:0000256" key="3">
    <source>
        <dbReference type="ARBA" id="ARBA00022598"/>
    </source>
</evidence>
<dbReference type="PROSITE" id="PS00178">
    <property type="entry name" value="AA_TRNA_LIGASE_I"/>
    <property type="match status" value="1"/>
</dbReference>
<evidence type="ECO:0000259" key="14">
    <source>
        <dbReference type="Pfam" id="PF13603"/>
    </source>
</evidence>
<dbReference type="Gene3D" id="1.10.730.10">
    <property type="entry name" value="Isoleucyl-tRNA Synthetase, Domain 1"/>
    <property type="match status" value="1"/>
</dbReference>
<dbReference type="InterPro" id="IPR009008">
    <property type="entry name" value="Val/Leu/Ile-tRNA-synth_edit"/>
</dbReference>
<dbReference type="Gene3D" id="3.90.740.10">
    <property type="entry name" value="Valyl/Leucyl/Isoleucyl-tRNA synthetase, editing domain"/>
    <property type="match status" value="1"/>
</dbReference>
<dbReference type="InterPro" id="IPR002302">
    <property type="entry name" value="Leu-tRNA-ligase"/>
</dbReference>
<evidence type="ECO:0000256" key="5">
    <source>
        <dbReference type="ARBA" id="ARBA00022840"/>
    </source>
</evidence>
<feature type="short sequence motif" description="'KMSKS' region" evidence="9">
    <location>
        <begin position="652"/>
        <end position="656"/>
    </location>
</feature>
<evidence type="ECO:0000256" key="9">
    <source>
        <dbReference type="HAMAP-Rule" id="MF_00049"/>
    </source>
</evidence>
<evidence type="ECO:0000256" key="10">
    <source>
        <dbReference type="RuleBase" id="RU363035"/>
    </source>
</evidence>
<feature type="binding site" evidence="9">
    <location>
        <position position="655"/>
    </location>
    <ligand>
        <name>ATP</name>
        <dbReference type="ChEBI" id="CHEBI:30616"/>
    </ligand>
</feature>
<dbReference type="InterPro" id="IPR002300">
    <property type="entry name" value="aa-tRNA-synth_Ia"/>
</dbReference>
<dbReference type="EMBL" id="AP021861">
    <property type="protein sequence ID" value="BBO31670.1"/>
    <property type="molecule type" value="Genomic_DNA"/>
</dbReference>
<reference evidence="16" key="1">
    <citation type="submission" date="2019-10" db="EMBL/GenBank/DDBJ databases">
        <title>Lacipirellula parvula gen. nov., sp. nov., representing a lineage of planctomycetes widespread in freshwater anoxic habitats, and description of the family Lacipirellulaceae.</title>
        <authorList>
            <person name="Dedysh S.N."/>
            <person name="Kulichevskaya I.S."/>
            <person name="Beletsky A.V."/>
            <person name="Rakitin A.L."/>
            <person name="Mardanov A.V."/>
            <person name="Ivanova A.A."/>
            <person name="Saltykova V.X."/>
            <person name="Rijpstra W.I.C."/>
            <person name="Sinninghe Damste J.S."/>
            <person name="Ravin N.V."/>
        </authorList>
    </citation>
    <scope>NUCLEOTIDE SEQUENCE [LARGE SCALE GENOMIC DNA]</scope>
    <source>
        <strain evidence="16">PX69</strain>
    </source>
</reference>
<dbReference type="GO" id="GO:0006429">
    <property type="term" value="P:leucyl-tRNA aminoacylation"/>
    <property type="evidence" value="ECO:0007669"/>
    <property type="project" value="UniProtKB-UniRule"/>
</dbReference>
<dbReference type="Gene3D" id="3.40.50.620">
    <property type="entry name" value="HUPs"/>
    <property type="match status" value="3"/>
</dbReference>
<dbReference type="Gene3D" id="3.10.20.590">
    <property type="match status" value="1"/>
</dbReference>
<feature type="domain" description="Leucyl-tRNA synthetase editing" evidence="14">
    <location>
        <begin position="256"/>
        <end position="469"/>
    </location>
</feature>
<dbReference type="GO" id="GO:0005524">
    <property type="term" value="F:ATP binding"/>
    <property type="evidence" value="ECO:0007669"/>
    <property type="project" value="UniProtKB-UniRule"/>
</dbReference>
<dbReference type="PANTHER" id="PTHR43740:SF2">
    <property type="entry name" value="LEUCINE--TRNA LIGASE, MITOCHONDRIAL"/>
    <property type="match status" value="1"/>
</dbReference>
<gene>
    <name evidence="9" type="primary">leuS</name>
    <name evidence="15" type="ORF">PLANPX_1282</name>
</gene>
<evidence type="ECO:0000256" key="7">
    <source>
        <dbReference type="ARBA" id="ARBA00023146"/>
    </source>
</evidence>
<evidence type="ECO:0000256" key="2">
    <source>
        <dbReference type="ARBA" id="ARBA00022490"/>
    </source>
</evidence>
<keyword evidence="4 9" id="KW-0547">Nucleotide-binding</keyword>
<dbReference type="PANTHER" id="PTHR43740">
    <property type="entry name" value="LEUCYL-TRNA SYNTHETASE"/>
    <property type="match status" value="1"/>
</dbReference>
<evidence type="ECO:0000313" key="15">
    <source>
        <dbReference type="EMBL" id="BBO31670.1"/>
    </source>
</evidence>
<comment type="caution">
    <text evidence="9">Lacks conserved residue(s) required for the propagation of feature annotation.</text>
</comment>
<evidence type="ECO:0000256" key="8">
    <source>
        <dbReference type="ARBA" id="ARBA00047469"/>
    </source>
</evidence>
<dbReference type="RefSeq" id="WP_152097772.1">
    <property type="nucleotide sequence ID" value="NZ_AP021861.1"/>
</dbReference>
<evidence type="ECO:0000259" key="12">
    <source>
        <dbReference type="Pfam" id="PF08264"/>
    </source>
</evidence>
<dbReference type="CDD" id="cd07958">
    <property type="entry name" value="Anticodon_Ia_Leu_BEm"/>
    <property type="match status" value="1"/>
</dbReference>
<dbReference type="GO" id="GO:0004823">
    <property type="term" value="F:leucine-tRNA ligase activity"/>
    <property type="evidence" value="ECO:0007669"/>
    <property type="project" value="UniProtKB-UniRule"/>
</dbReference>
<name>A0A5K7X552_9BACT</name>
<dbReference type="FunFam" id="3.40.50.620:FF:000060">
    <property type="entry name" value="Leucine--tRNA ligase"/>
    <property type="match status" value="1"/>
</dbReference>
<dbReference type="InterPro" id="IPR001412">
    <property type="entry name" value="aa-tRNA-synth_I_CS"/>
</dbReference>
<evidence type="ECO:0000256" key="6">
    <source>
        <dbReference type="ARBA" id="ARBA00022917"/>
    </source>
</evidence>
<dbReference type="AlphaFoldDB" id="A0A5K7X552"/>
<dbReference type="FunFam" id="1.10.730.10:FF:000011">
    <property type="entry name" value="Leucine--tRNA ligase chloroplastic/mitochondrial"/>
    <property type="match status" value="1"/>
</dbReference>
<keyword evidence="16" id="KW-1185">Reference proteome</keyword>
<comment type="catalytic activity">
    <reaction evidence="8 9">
        <text>tRNA(Leu) + L-leucine + ATP = L-leucyl-tRNA(Leu) + AMP + diphosphate</text>
        <dbReference type="Rhea" id="RHEA:11688"/>
        <dbReference type="Rhea" id="RHEA-COMP:9613"/>
        <dbReference type="Rhea" id="RHEA-COMP:9622"/>
        <dbReference type="ChEBI" id="CHEBI:30616"/>
        <dbReference type="ChEBI" id="CHEBI:33019"/>
        <dbReference type="ChEBI" id="CHEBI:57427"/>
        <dbReference type="ChEBI" id="CHEBI:78442"/>
        <dbReference type="ChEBI" id="CHEBI:78494"/>
        <dbReference type="ChEBI" id="CHEBI:456215"/>
        <dbReference type="EC" id="6.1.1.4"/>
    </reaction>
</comment>
<dbReference type="KEGG" id="lpav:PLANPX_1282"/>
<keyword evidence="5 9" id="KW-0067">ATP-binding</keyword>
<organism evidence="15 16">
    <name type="scientific">Lacipirellula parvula</name>
    <dbReference type="NCBI Taxonomy" id="2650471"/>
    <lineage>
        <taxon>Bacteria</taxon>
        <taxon>Pseudomonadati</taxon>
        <taxon>Planctomycetota</taxon>
        <taxon>Planctomycetia</taxon>
        <taxon>Pirellulales</taxon>
        <taxon>Lacipirellulaceae</taxon>
        <taxon>Lacipirellula</taxon>
    </lineage>
</organism>
<evidence type="ECO:0000256" key="4">
    <source>
        <dbReference type="ARBA" id="ARBA00022741"/>
    </source>
</evidence>
<dbReference type="InterPro" id="IPR013155">
    <property type="entry name" value="M/V/L/I-tRNA-synth_anticd-bd"/>
</dbReference>
<accession>A0A5K7X552</accession>
<dbReference type="InterPro" id="IPR014729">
    <property type="entry name" value="Rossmann-like_a/b/a_fold"/>
</dbReference>
<dbReference type="Pfam" id="PF08264">
    <property type="entry name" value="Anticodon_1"/>
    <property type="match status" value="1"/>
</dbReference>
<dbReference type="SUPFAM" id="SSF50677">
    <property type="entry name" value="ValRS/IleRS/LeuRS editing domain"/>
    <property type="match status" value="1"/>
</dbReference>
<comment type="similarity">
    <text evidence="1 9 10">Belongs to the class-I aminoacyl-tRNA synthetase family.</text>
</comment>
<dbReference type="InterPro" id="IPR025709">
    <property type="entry name" value="Leu_tRNA-synth_edit"/>
</dbReference>
<keyword evidence="7 9" id="KW-0030">Aminoacyl-tRNA synthetase</keyword>
<dbReference type="Pfam" id="PF00133">
    <property type="entry name" value="tRNA-synt_1"/>
    <property type="match status" value="1"/>
</dbReference>
<dbReference type="NCBIfam" id="TIGR00396">
    <property type="entry name" value="leuS_bact"/>
    <property type="match status" value="1"/>
</dbReference>
<dbReference type="EC" id="6.1.1.4" evidence="9"/>
<dbReference type="InterPro" id="IPR015413">
    <property type="entry name" value="Methionyl/Leucyl_tRNA_Synth"/>
</dbReference>
<evidence type="ECO:0000259" key="11">
    <source>
        <dbReference type="Pfam" id="PF00133"/>
    </source>
</evidence>
<dbReference type="Pfam" id="PF13603">
    <property type="entry name" value="tRNA-synt_1_2"/>
    <property type="match status" value="1"/>
</dbReference>
<dbReference type="InterPro" id="IPR009080">
    <property type="entry name" value="tRNAsynth_Ia_anticodon-bd"/>
</dbReference>
<dbReference type="SUPFAM" id="SSF47323">
    <property type="entry name" value="Anticodon-binding domain of a subclass of class I aminoacyl-tRNA synthetases"/>
    <property type="match status" value="1"/>
</dbReference>
<protein>
    <recommendedName>
        <fullName evidence="9">Leucine--tRNA ligase</fullName>
        <ecNumber evidence="9">6.1.1.4</ecNumber>
    </recommendedName>
    <alternativeName>
        <fullName evidence="9">Leucyl-tRNA synthetase</fullName>
        <shortName evidence="9">LeuRS</shortName>
    </alternativeName>
</protein>
<proteinExistence type="inferred from homology"/>
<dbReference type="GO" id="GO:0002161">
    <property type="term" value="F:aminoacyl-tRNA deacylase activity"/>
    <property type="evidence" value="ECO:0007669"/>
    <property type="project" value="InterPro"/>
</dbReference>
<evidence type="ECO:0000259" key="13">
    <source>
        <dbReference type="Pfam" id="PF09334"/>
    </source>
</evidence>
<dbReference type="Proteomes" id="UP000326837">
    <property type="component" value="Chromosome"/>
</dbReference>
<evidence type="ECO:0000256" key="1">
    <source>
        <dbReference type="ARBA" id="ARBA00005594"/>
    </source>
</evidence>
<evidence type="ECO:0000313" key="16">
    <source>
        <dbReference type="Proteomes" id="UP000326837"/>
    </source>
</evidence>